<protein>
    <recommendedName>
        <fullName evidence="4">FZ domain-containing protein</fullName>
    </recommendedName>
</protein>
<dbReference type="CDD" id="cd07066">
    <property type="entry name" value="CRD_FZ"/>
    <property type="match status" value="1"/>
</dbReference>
<dbReference type="GO" id="GO:0060070">
    <property type="term" value="P:canonical Wnt signaling pathway"/>
    <property type="evidence" value="ECO:0007669"/>
    <property type="project" value="TreeGrafter"/>
</dbReference>
<accession>A0A9P0K5V3</accession>
<evidence type="ECO:0000313" key="6">
    <source>
        <dbReference type="Proteomes" id="UP001152888"/>
    </source>
</evidence>
<proteinExistence type="predicted"/>
<evidence type="ECO:0000259" key="4">
    <source>
        <dbReference type="PROSITE" id="PS50038"/>
    </source>
</evidence>
<dbReference type="GO" id="GO:0017147">
    <property type="term" value="F:Wnt-protein binding"/>
    <property type="evidence" value="ECO:0007669"/>
    <property type="project" value="TreeGrafter"/>
</dbReference>
<dbReference type="InterPro" id="IPR020067">
    <property type="entry name" value="Frizzled_dom"/>
</dbReference>
<keyword evidence="2" id="KW-1015">Disulfide bond</keyword>
<dbReference type="GO" id="GO:0042813">
    <property type="term" value="F:Wnt receptor activity"/>
    <property type="evidence" value="ECO:0007669"/>
    <property type="project" value="TreeGrafter"/>
</dbReference>
<dbReference type="InterPro" id="IPR036790">
    <property type="entry name" value="Frizzled_dom_sf"/>
</dbReference>
<evidence type="ECO:0000313" key="5">
    <source>
        <dbReference type="EMBL" id="CAH1967730.1"/>
    </source>
</evidence>
<dbReference type="SUPFAM" id="SSF63501">
    <property type="entry name" value="Frizzled cysteine-rich domain"/>
    <property type="match status" value="1"/>
</dbReference>
<sequence>MGYNATTFPNIFKHRSIEDVLENSIPFRELVDAECYRHAYEFVCRVLQPSCRKGENEDEMLLPCRGFCREFMTGCGGRMNENIKAFLDCSRFPDGVDTFINKIGLNQSDDLVVTFHAV</sequence>
<reference evidence="5" key="1">
    <citation type="submission" date="2022-03" db="EMBL/GenBank/DDBJ databases">
        <authorList>
            <person name="Sayadi A."/>
        </authorList>
    </citation>
    <scope>NUCLEOTIDE SEQUENCE</scope>
</reference>
<keyword evidence="6" id="KW-1185">Reference proteome</keyword>
<dbReference type="EMBL" id="CAKOFQ010006747">
    <property type="protein sequence ID" value="CAH1967730.1"/>
    <property type="molecule type" value="Genomic_DNA"/>
</dbReference>
<evidence type="ECO:0000256" key="2">
    <source>
        <dbReference type="ARBA" id="ARBA00023157"/>
    </source>
</evidence>
<dbReference type="Proteomes" id="UP001152888">
    <property type="component" value="Unassembled WGS sequence"/>
</dbReference>
<comment type="caution">
    <text evidence="3">Lacks conserved residue(s) required for the propagation of feature annotation.</text>
</comment>
<evidence type="ECO:0000256" key="1">
    <source>
        <dbReference type="ARBA" id="ARBA00022473"/>
    </source>
</evidence>
<dbReference type="SMART" id="SM00063">
    <property type="entry name" value="FRI"/>
    <property type="match status" value="1"/>
</dbReference>
<dbReference type="GO" id="GO:0005886">
    <property type="term" value="C:plasma membrane"/>
    <property type="evidence" value="ECO:0007669"/>
    <property type="project" value="TreeGrafter"/>
</dbReference>
<dbReference type="OrthoDB" id="5985572at2759"/>
<dbReference type="Gene3D" id="1.10.2000.10">
    <property type="entry name" value="Frizzled cysteine-rich domain"/>
    <property type="match status" value="1"/>
</dbReference>
<evidence type="ECO:0000256" key="3">
    <source>
        <dbReference type="PROSITE-ProRule" id="PRU00090"/>
    </source>
</evidence>
<dbReference type="PANTHER" id="PTHR11309">
    <property type="entry name" value="FRIZZLED"/>
    <property type="match status" value="1"/>
</dbReference>
<comment type="caution">
    <text evidence="5">The sequence shown here is derived from an EMBL/GenBank/DDBJ whole genome shotgun (WGS) entry which is preliminary data.</text>
</comment>
<keyword evidence="1" id="KW-0217">Developmental protein</keyword>
<dbReference type="GO" id="GO:0035567">
    <property type="term" value="P:non-canonical Wnt signaling pathway"/>
    <property type="evidence" value="ECO:0007669"/>
    <property type="project" value="TreeGrafter"/>
</dbReference>
<dbReference type="InterPro" id="IPR015526">
    <property type="entry name" value="Frizzled/SFRP"/>
</dbReference>
<dbReference type="PROSITE" id="PS50038">
    <property type="entry name" value="FZ"/>
    <property type="match status" value="1"/>
</dbReference>
<dbReference type="AlphaFoldDB" id="A0A9P0K5V3"/>
<dbReference type="Pfam" id="PF01392">
    <property type="entry name" value="Fz"/>
    <property type="match status" value="1"/>
</dbReference>
<feature type="domain" description="FZ" evidence="4">
    <location>
        <begin position="1"/>
        <end position="93"/>
    </location>
</feature>
<gene>
    <name evidence="5" type="ORF">ACAOBT_LOCUS7519</name>
</gene>
<organism evidence="5 6">
    <name type="scientific">Acanthoscelides obtectus</name>
    <name type="common">Bean weevil</name>
    <name type="synonym">Bruchus obtectus</name>
    <dbReference type="NCBI Taxonomy" id="200917"/>
    <lineage>
        <taxon>Eukaryota</taxon>
        <taxon>Metazoa</taxon>
        <taxon>Ecdysozoa</taxon>
        <taxon>Arthropoda</taxon>
        <taxon>Hexapoda</taxon>
        <taxon>Insecta</taxon>
        <taxon>Pterygota</taxon>
        <taxon>Neoptera</taxon>
        <taxon>Endopterygota</taxon>
        <taxon>Coleoptera</taxon>
        <taxon>Polyphaga</taxon>
        <taxon>Cucujiformia</taxon>
        <taxon>Chrysomeloidea</taxon>
        <taxon>Chrysomelidae</taxon>
        <taxon>Bruchinae</taxon>
        <taxon>Bruchini</taxon>
        <taxon>Acanthoscelides</taxon>
    </lineage>
</organism>
<name>A0A9P0K5V3_ACAOB</name>